<feature type="compositionally biased region" description="Basic and acidic residues" evidence="3">
    <location>
        <begin position="2849"/>
        <end position="2880"/>
    </location>
</feature>
<feature type="compositionally biased region" description="Basic and acidic residues" evidence="3">
    <location>
        <begin position="1766"/>
        <end position="1779"/>
    </location>
</feature>
<feature type="compositionally biased region" description="Polar residues" evidence="3">
    <location>
        <begin position="1628"/>
        <end position="1653"/>
    </location>
</feature>
<feature type="compositionally biased region" description="Low complexity" evidence="3">
    <location>
        <begin position="1598"/>
        <end position="1611"/>
    </location>
</feature>
<feature type="compositionally biased region" description="Basic and acidic residues" evidence="3">
    <location>
        <begin position="2797"/>
        <end position="2815"/>
    </location>
</feature>
<accession>A0A6P8UP71</accession>
<feature type="compositionally biased region" description="Basic and acidic residues" evidence="3">
    <location>
        <begin position="1275"/>
        <end position="1285"/>
    </location>
</feature>
<feature type="compositionally biased region" description="Basic and acidic residues" evidence="3">
    <location>
        <begin position="2431"/>
        <end position="2441"/>
    </location>
</feature>
<feature type="compositionally biased region" description="Polar residues" evidence="3">
    <location>
        <begin position="1823"/>
        <end position="1835"/>
    </location>
</feature>
<feature type="compositionally biased region" description="Basic and acidic residues" evidence="3">
    <location>
        <begin position="700"/>
        <end position="717"/>
    </location>
</feature>
<feature type="compositionally biased region" description="Polar residues" evidence="3">
    <location>
        <begin position="872"/>
        <end position="886"/>
    </location>
</feature>
<feature type="region of interest" description="Disordered" evidence="3">
    <location>
        <begin position="432"/>
        <end position="839"/>
    </location>
</feature>
<evidence type="ECO:0000256" key="3">
    <source>
        <dbReference type="SAM" id="MobiDB-lite"/>
    </source>
</evidence>
<feature type="compositionally biased region" description="Basic and acidic residues" evidence="3">
    <location>
        <begin position="981"/>
        <end position="998"/>
    </location>
</feature>
<feature type="compositionally biased region" description="Basic and acidic residues" evidence="3">
    <location>
        <begin position="2262"/>
        <end position="2274"/>
    </location>
</feature>
<feature type="compositionally biased region" description="Basic and acidic residues" evidence="3">
    <location>
        <begin position="905"/>
        <end position="932"/>
    </location>
</feature>
<feature type="compositionally biased region" description="Polar residues" evidence="3">
    <location>
        <begin position="1026"/>
        <end position="1038"/>
    </location>
</feature>
<feature type="compositionally biased region" description="Basic and acidic residues" evidence="3">
    <location>
        <begin position="2003"/>
        <end position="2018"/>
    </location>
</feature>
<feature type="compositionally biased region" description="Basic and acidic residues" evidence="3">
    <location>
        <begin position="2772"/>
        <end position="2790"/>
    </location>
</feature>
<feature type="compositionally biased region" description="Basic and acidic residues" evidence="3">
    <location>
        <begin position="2286"/>
        <end position="2296"/>
    </location>
</feature>
<evidence type="ECO:0000313" key="6">
    <source>
        <dbReference type="RefSeq" id="XP_034078231.1"/>
    </source>
</evidence>
<feature type="compositionally biased region" description="Polar residues" evidence="3">
    <location>
        <begin position="1476"/>
        <end position="1487"/>
    </location>
</feature>
<dbReference type="SUPFAM" id="SSF50370">
    <property type="entry name" value="Ricin B-like lectins"/>
    <property type="match status" value="1"/>
</dbReference>
<feature type="compositionally biased region" description="Polar residues" evidence="3">
    <location>
        <begin position="3244"/>
        <end position="3255"/>
    </location>
</feature>
<feature type="compositionally biased region" description="Basic and acidic residues" evidence="3">
    <location>
        <begin position="2740"/>
        <end position="2759"/>
    </location>
</feature>
<dbReference type="Gene3D" id="2.80.10.50">
    <property type="match status" value="1"/>
</dbReference>
<dbReference type="InterPro" id="IPR011024">
    <property type="entry name" value="G_crystallin-like"/>
</dbReference>
<dbReference type="SMART" id="SM00247">
    <property type="entry name" value="XTALbg"/>
    <property type="match status" value="6"/>
</dbReference>
<dbReference type="KEGG" id="gacu:117550051"/>
<feature type="compositionally biased region" description="Polar residues" evidence="3">
    <location>
        <begin position="744"/>
        <end position="757"/>
    </location>
</feature>
<dbReference type="FunCoup" id="A0A6P8UP71">
    <property type="interactions" value="12"/>
</dbReference>
<feature type="compositionally biased region" description="Polar residues" evidence="3">
    <location>
        <begin position="2171"/>
        <end position="2186"/>
    </location>
</feature>
<feature type="region of interest" description="Disordered" evidence="3">
    <location>
        <begin position="1174"/>
        <end position="1230"/>
    </location>
</feature>
<feature type="compositionally biased region" description="Polar residues" evidence="3">
    <location>
        <begin position="2090"/>
        <end position="2108"/>
    </location>
</feature>
<feature type="compositionally biased region" description="Basic and acidic residues" evidence="3">
    <location>
        <begin position="1966"/>
        <end position="1976"/>
    </location>
</feature>
<feature type="region of interest" description="Disordered" evidence="3">
    <location>
        <begin position="3038"/>
        <end position="3126"/>
    </location>
</feature>
<feature type="region of interest" description="Disordered" evidence="3">
    <location>
        <begin position="3138"/>
        <end position="3223"/>
    </location>
</feature>
<feature type="compositionally biased region" description="Polar residues" evidence="3">
    <location>
        <begin position="1880"/>
        <end position="1903"/>
    </location>
</feature>
<dbReference type="PANTHER" id="PTHR11818">
    <property type="entry name" value="BETA/GAMMA CRYSTALLIN"/>
    <property type="match status" value="1"/>
</dbReference>
<feature type="compositionally biased region" description="Polar residues" evidence="3">
    <location>
        <begin position="2350"/>
        <end position="2360"/>
    </location>
</feature>
<feature type="compositionally biased region" description="Low complexity" evidence="3">
    <location>
        <begin position="3161"/>
        <end position="3170"/>
    </location>
</feature>
<feature type="compositionally biased region" description="Polar residues" evidence="3">
    <location>
        <begin position="1564"/>
        <end position="1573"/>
    </location>
</feature>
<dbReference type="CTD" id="556848"/>
<feature type="compositionally biased region" description="Polar residues" evidence="3">
    <location>
        <begin position="2549"/>
        <end position="2562"/>
    </location>
</feature>
<feature type="compositionally biased region" description="Low complexity" evidence="3">
    <location>
        <begin position="180"/>
        <end position="193"/>
    </location>
</feature>
<dbReference type="InterPro" id="IPR035992">
    <property type="entry name" value="Ricin_B-like_lectins"/>
</dbReference>
<feature type="compositionally biased region" description="Polar residues" evidence="3">
    <location>
        <begin position="819"/>
        <end position="831"/>
    </location>
</feature>
<feature type="compositionally biased region" description="Basic and acidic residues" evidence="3">
    <location>
        <begin position="2494"/>
        <end position="2514"/>
    </location>
</feature>
<gene>
    <name evidence="6" type="primary">crybg1a</name>
</gene>
<feature type="compositionally biased region" description="Basic and acidic residues" evidence="3">
    <location>
        <begin position="2063"/>
        <end position="2073"/>
    </location>
</feature>
<dbReference type="PANTHER" id="PTHR11818:SF2">
    <property type="entry name" value="BETA_GAMMA CRYSTALLIN DOMAIN-CONTAINING PROTEIN 1"/>
    <property type="match status" value="1"/>
</dbReference>
<feature type="compositionally biased region" description="Basic and acidic residues" evidence="3">
    <location>
        <begin position="2333"/>
        <end position="2344"/>
    </location>
</feature>
<feature type="compositionally biased region" description="Polar residues" evidence="3">
    <location>
        <begin position="2888"/>
        <end position="2912"/>
    </location>
</feature>
<feature type="compositionally biased region" description="Basic and acidic residues" evidence="3">
    <location>
        <begin position="1419"/>
        <end position="1435"/>
    </location>
</feature>
<feature type="region of interest" description="Disordered" evidence="3">
    <location>
        <begin position="1326"/>
        <end position="1360"/>
    </location>
</feature>
<feature type="region of interest" description="Disordered" evidence="3">
    <location>
        <begin position="116"/>
        <end position="229"/>
    </location>
</feature>
<feature type="compositionally biased region" description="Basic and acidic residues" evidence="3">
    <location>
        <begin position="1489"/>
        <end position="1502"/>
    </location>
</feature>
<dbReference type="InterPro" id="IPR050252">
    <property type="entry name" value="Beta/Gamma-Crystallin"/>
</dbReference>
<evidence type="ECO:0000256" key="2">
    <source>
        <dbReference type="ARBA" id="ARBA00022737"/>
    </source>
</evidence>
<feature type="compositionally biased region" description="Low complexity" evidence="3">
    <location>
        <begin position="1714"/>
        <end position="1726"/>
    </location>
</feature>
<feature type="compositionally biased region" description="Basic and acidic residues" evidence="3">
    <location>
        <begin position="2528"/>
        <end position="2538"/>
    </location>
</feature>
<reference evidence="6" key="1">
    <citation type="submission" date="2025-08" db="UniProtKB">
        <authorList>
            <consortium name="RefSeq"/>
        </authorList>
    </citation>
    <scope>IDENTIFICATION</scope>
</reference>
<feature type="compositionally biased region" description="Polar residues" evidence="3">
    <location>
        <begin position="1732"/>
        <end position="1741"/>
    </location>
</feature>
<feature type="compositionally biased region" description="Polar residues" evidence="3">
    <location>
        <begin position="3113"/>
        <end position="3126"/>
    </location>
</feature>
<feature type="compositionally biased region" description="Basic residues" evidence="3">
    <location>
        <begin position="535"/>
        <end position="544"/>
    </location>
</feature>
<feature type="compositionally biased region" description="Basic and acidic residues" evidence="3">
    <location>
        <begin position="146"/>
        <end position="159"/>
    </location>
</feature>
<feature type="domain" description="Beta/gamma crystallin 'Greek key'" evidence="4">
    <location>
        <begin position="3709"/>
        <end position="3753"/>
    </location>
</feature>
<feature type="compositionally biased region" description="Basic and acidic residues" evidence="3">
    <location>
        <begin position="1181"/>
        <end position="1202"/>
    </location>
</feature>
<comment type="similarity">
    <text evidence="1">Belongs to the beta/gamma-crystallin family.</text>
</comment>
<dbReference type="GeneID" id="117550051"/>
<dbReference type="Gene3D" id="2.60.20.10">
    <property type="entry name" value="Crystallins"/>
    <property type="match status" value="6"/>
</dbReference>
<feature type="domain" description="Beta/gamma crystallin 'Greek key'" evidence="4">
    <location>
        <begin position="3274"/>
        <end position="3313"/>
    </location>
</feature>
<feature type="compositionally biased region" description="Basic and acidic residues" evidence="3">
    <location>
        <begin position="1840"/>
        <end position="1850"/>
    </location>
</feature>
<evidence type="ECO:0000256" key="1">
    <source>
        <dbReference type="ARBA" id="ARBA00009646"/>
    </source>
</evidence>
<feature type="compositionally biased region" description="Basic and acidic residues" evidence="3">
    <location>
        <begin position="2673"/>
        <end position="2720"/>
    </location>
</feature>
<feature type="compositionally biased region" description="Polar residues" evidence="3">
    <location>
        <begin position="1920"/>
        <end position="1931"/>
    </location>
</feature>
<feature type="region of interest" description="Disordered" evidence="3">
    <location>
        <begin position="2667"/>
        <end position="2949"/>
    </location>
</feature>
<feature type="compositionally biased region" description="Basic residues" evidence="3">
    <location>
        <begin position="2928"/>
        <end position="2937"/>
    </location>
</feature>
<feature type="compositionally biased region" description="Basic and acidic residues" evidence="3">
    <location>
        <begin position="2402"/>
        <end position="2412"/>
    </location>
</feature>
<feature type="compositionally biased region" description="Low complexity" evidence="3">
    <location>
        <begin position="271"/>
        <end position="281"/>
    </location>
</feature>
<feature type="domain" description="Beta/gamma crystallin 'Greek key'" evidence="4">
    <location>
        <begin position="3314"/>
        <end position="3373"/>
    </location>
</feature>
<feature type="region of interest" description="Disordered" evidence="3">
    <location>
        <begin position="1"/>
        <end position="98"/>
    </location>
</feature>
<feature type="compositionally biased region" description="Low complexity" evidence="3">
    <location>
        <begin position="485"/>
        <end position="505"/>
    </location>
</feature>
<feature type="compositionally biased region" description="Basic and acidic residues" evidence="3">
    <location>
        <begin position="2913"/>
        <end position="2927"/>
    </location>
</feature>
<protein>
    <submittedName>
        <fullName evidence="6">Uncharacterized protein crybg1a isoform X1</fullName>
    </submittedName>
</protein>
<dbReference type="GO" id="GO:0002088">
    <property type="term" value="P:lens development in camera-type eye"/>
    <property type="evidence" value="ECO:0007669"/>
    <property type="project" value="TreeGrafter"/>
</dbReference>
<feature type="compositionally biased region" description="Polar residues" evidence="3">
    <location>
        <begin position="123"/>
        <end position="142"/>
    </location>
</feature>
<feature type="compositionally biased region" description="Polar residues" evidence="3">
    <location>
        <begin position="3093"/>
        <end position="3102"/>
    </location>
</feature>
<feature type="compositionally biased region" description="Basic and acidic residues" evidence="3">
    <location>
        <begin position="1574"/>
        <end position="1597"/>
    </location>
</feature>
<feature type="region of interest" description="Disordered" evidence="3">
    <location>
        <begin position="1376"/>
        <end position="2609"/>
    </location>
</feature>
<feature type="region of interest" description="Disordered" evidence="3">
    <location>
        <begin position="862"/>
        <end position="1059"/>
    </location>
</feature>
<feature type="compositionally biased region" description="Polar residues" evidence="3">
    <location>
        <begin position="2143"/>
        <end position="2155"/>
    </location>
</feature>
<feature type="compositionally biased region" description="Basic and acidic residues" evidence="3">
    <location>
        <begin position="2189"/>
        <end position="2199"/>
    </location>
</feature>
<feature type="region of interest" description="Disordered" evidence="3">
    <location>
        <begin position="1274"/>
        <end position="1301"/>
    </location>
</feature>
<feature type="compositionally biased region" description="Polar residues" evidence="3">
    <location>
        <begin position="2200"/>
        <end position="2223"/>
    </location>
</feature>
<feature type="compositionally biased region" description="Polar residues" evidence="3">
    <location>
        <begin position="2442"/>
        <end position="2465"/>
    </location>
</feature>
<feature type="compositionally biased region" description="Basic and acidic residues" evidence="3">
    <location>
        <begin position="1932"/>
        <end position="1946"/>
    </location>
</feature>
<dbReference type="PROSITE" id="PS50231">
    <property type="entry name" value="RICIN_B_LECTIN"/>
    <property type="match status" value="1"/>
</dbReference>
<feature type="compositionally biased region" description="Basic and acidic residues" evidence="3">
    <location>
        <begin position="2160"/>
        <end position="2170"/>
    </location>
</feature>
<feature type="region of interest" description="Disordered" evidence="3">
    <location>
        <begin position="3235"/>
        <end position="3268"/>
    </location>
</feature>
<feature type="compositionally biased region" description="Basic residues" evidence="3">
    <location>
        <begin position="69"/>
        <end position="84"/>
    </location>
</feature>
<feature type="compositionally biased region" description="Basic and acidic residues" evidence="3">
    <location>
        <begin position="3055"/>
        <end position="3065"/>
    </location>
</feature>
<feature type="compositionally biased region" description="Polar residues" evidence="3">
    <location>
        <begin position="2482"/>
        <end position="2493"/>
    </location>
</feature>
<dbReference type="InterPro" id="IPR001064">
    <property type="entry name" value="Beta/gamma_crystallin"/>
</dbReference>
<feature type="compositionally biased region" description="Basic and acidic residues" evidence="3">
    <location>
        <begin position="3141"/>
        <end position="3150"/>
    </location>
</feature>
<feature type="compositionally biased region" description="Low complexity" evidence="3">
    <location>
        <begin position="218"/>
        <end position="229"/>
    </location>
</feature>
<evidence type="ECO:0000313" key="5">
    <source>
        <dbReference type="Proteomes" id="UP000515161"/>
    </source>
</evidence>
<proteinExistence type="inferred from homology"/>
<dbReference type="OrthoDB" id="9895617at2759"/>
<feature type="compositionally biased region" description="Polar residues" evidence="3">
    <location>
        <begin position="893"/>
        <end position="903"/>
    </location>
</feature>
<dbReference type="GO" id="GO:0007601">
    <property type="term" value="P:visual perception"/>
    <property type="evidence" value="ECO:0007669"/>
    <property type="project" value="TreeGrafter"/>
</dbReference>
<feature type="compositionally biased region" description="Polar residues" evidence="3">
    <location>
        <begin position="1443"/>
        <end position="1454"/>
    </location>
</feature>
<feature type="compositionally biased region" description="Basic and acidic residues" evidence="3">
    <location>
        <begin position="1039"/>
        <end position="1058"/>
    </location>
</feature>
<feature type="domain" description="Beta/gamma crystallin 'Greek key'" evidence="4">
    <location>
        <begin position="3619"/>
        <end position="3661"/>
    </location>
</feature>
<dbReference type="SUPFAM" id="SSF49695">
    <property type="entry name" value="gamma-Crystallin-like"/>
    <property type="match status" value="3"/>
</dbReference>
<sequence length="3978" mass="434815">MSKSSSLKVKNLFKSKSPDKESKERKRSDVAASSLRDRSDTLPANLGPLNPGDSVTLPGDVLPISPKEKKPRRLLSFKIKRKKSKQNEEAGGDVFFPDELDSFQSNKNFDQMSVCTESDWDPESSSMISFDMNQPHHPSSPSKFFKGSEEKRGMMDRLSHFFNKRKKSTRHRSDASSDGTTPTSPLSPCSPLPLEEDGLKTPTPSRKDIEGAEYGDTLSQNSSPSGSSVISLLTGDADLPFADSNSSGSVREVHMCRVSTASMERKSGNVTPTTLDLTTTTQPSAESGFAESVAEEVSRRLSSLDGNTVKNTENKSSTFKISLSNAAENPKSPNLTSISLGTKTTSVKIGDKGHSTALRGITLGSRSSTSRPATTQKEGGDSPYLVREDKRRGQVFSWDTEASDWSPSPEKEKVPEGGSPVFYKALWVETHLGPEEDVGREGEKEKDIMKQEEEGFRADSPPVLAIPVRVIPEDDSLPQSAADCPSTPSESLPSGGSLPESDLSLALTTGEFQTTVPQPEEPGTGSKQSSLQDKRRVREHRVSRKSVNLPSKVFAHKVRVSPETSLDGDEAAEEELSRDSTTKTSDATQVKLLPSLQDNNNVELKDANLEPFPITDVTTHSETNTPEPLVIEKTESEASDFDDISANSDMFRAKSQAPGSGLKGQGTAQAQPSKRGVKAAAESQHTTASGAKAPSSAAGSKDKLVTTKAKASTERTKVGTSSDIPAQREPSNDKTASMLPTLKDQITSGPLSPTATKSKIPKRLGSDADVKSPVTPDKMPVADTSGSVFTEALKSPVSPTRAVREQSFEEAKGGRALSGNISPTKTTNKTGTKLIKEKPNEVSDSIKLVNGLENDHEESIVKAGHQTDREGNASSALKSRLPISSPTRKKNVDTTLTSGTNFKRMTHDQTDLDISKTEQKLKQQEVIPDERPGGASPPSLPESPKKGGMLSPRSSNRPTKRSISQEDSDTRATSISPPPTKQEKPFSSRLSKPSDFKCQKSPVPSPVSKLPTRGERSPNKVRSRKPSPTENSVSTSTSKQEDSNQNKASESVKADQVKDNSIGDIFVFDSLSKEGKEHAIKLTDSIGENKTKGKGSKELEKSITSPATEDISNIQQIQNNDAIIPEKAQIIVTPLKGSGAEALPSSDAAKASPSQMLISDVVTGAKLDLQPTTAHIQSENTKQEQETAPKICPEEVKEKDNSEATQLIGNRKPDSIKDRGLPEPNSGVLAKDTIPAYEDVSGMSAKAVVVGSTHCDKMARSDLDHVLPGSVSFKETNKVPSKEYNGRNSLPAKDQDAEPKAVLASTSIDTGVDLARTEQQNELLKDQIIKNDRFPTSSRDLSDDFKEKRMEEVGKKPAEGLDIQTEAVTVCELQKNVENQMDKEPLLLPGECERDEKDSKPNKKLNDTVVESADSQSSCKKELKRITVEDEERKYLTKPQKPTDLSSGKKCSQPDSEDGIQTVVTDALEEKKSEQAKSALQDNTTGLVDTKKQCEILLKEIEESGDQENDQHMNTQTLENEQEPKVILTKDKKIGDNEAKQGDKQADVAKKISTTTTKSKTKEVSMQNLPNENSEVRKQKEQKTLKAGNRDGDKAEENANGSAKSNGSNANLEQKPATETVPKKTTKSHFSQMDTSQELKAVNSETQSAQGTTDKTETKDTPIKSLVNETPIVNAEVSKQKDQMSTLVREQDEDITRPEKNQFIKSKHPKSNLQQQPQTDKTQVQKKLLEEQISQGDTTQELRPMYNEDCTKTDLKQEAEAVQSEAPEKKSESRIKDLKVATTKTQSVEGAKKKTETKNSSTKDQKSVIAKDQHEDITKPDTNKSTVSKTPSTDVIQEVQKSEAPKKKSENQTQEPKLASTKTLSGSVAKEKTQTKDSSVKSLVSETSTANASSEVSNQQVQKSVIVEDHHQGITKPDTNKSTVSKTPSTDAKQEVMKVEMPEKKSGGQIQEPKVVSTKTLSAGGPKEKSETKDSSGKNLVSKTSTANASSEVSNQQDQKSVIVKDRHEDITKPDTSKSTESNCTEADLKQEVVQTEAPEKKSESRIKDLKVVNTETQSASGIKEKTETKDSSVKSVGGKVAKTFKTPKVSESNSQELKIATTKTQSVEGAKKKTETKNSSTKDQKSVIAKDQHEDITKPDTNKSTVSKTPSTDVIQEVQKSEAPKKKSENQTQEPKLASTKTLSGSVAKEKSETKDSSGKSLVSETSTANASSEVSNQQDQKSVIVEDRHEDITKPDTSKSTESNCPKADLKQEVVQTEAPENKSESRIKDLKVVSTETQSASGIKEKTETKDSSVKSVGSKVAKTLETPKVSESNSQELKVVSPKSQSVEGAKKKTETKDSSTKLLVNETSTGNTNYDVSKRQDQKTVIAKDQHEDITKPETNKSTVSKTPSTDVIQEVQKSEAPKKKSENQTQEPKLASTKTLSGSVAKEKTETKDSSVKSLVSETSTANASSEVSNQQDQKNVIVEDHHQGITKPDTNKSTVSKTPSTDVKQEVMKVETPEKKSERKIQDPKVVSTKTLSAGGPKEKSETKDSSGKSLGGKTSTANASFEIINQQDQKTVVVKNQHEDITNPDTSQSKESKPPNADLKQEVVKTEAPEKKSEIQIKELKIVSNKTQSAGGAKENTETKVTSVERLLNETVNSEVNHEVSNQQDQKSVIVEVQHQNITKADTRTRPKADLRKKAQEKKSEGQIQELKDECTKTQRVERTKEKTETKDLPMTSLVNEIVIENANFEDSTEKEQKPSVVRDEPLRINKPENVTGQSTDFKAANKNDEKQNKIKERKEGVEISNKVTKQENQQKKASKLDAHQESESISVKDASSKISGAEQKDKPTVVPEMGHYSTDAQKKDEDTKEKTKTGSGFKREQQTLEKEKTRNLNDPQKPASPSLNGSLSLSATAEAPATSQSPQLKKESPSSWLELEHPKQKKAHKRILKASASEDESLDPDDYDELIRSIKEGSIPFSLPPKKHICKRFPSPPLTLSPIIEDHFEPFDREQFQFGLGKNGAGFKDPPLLSMVMKQKAASREGLFLKREQDNANCTSRGQMNSLDEVEGKDGVKEGDNTENGQEEGNNNGQEAGKLTSRLGRMSILSSLMNSPRSSRKAKEEVASDTNSTLSTPQQDLLSLGKKGVFDSFLPADKKGVKGKDQGSLVGGGIGAVSESAVNASSPPPPALPSFSELKQPVHSEKYLKKNKSESEASSGSTHMTKTELGPKGATMDQTPIEVPNVEESLKGPAALPPTSENSQQTSLNGLTKPKPKTPAVRGFHKRPGKIVVHEQDQFGGQQFELYCDVEDATTMKLSPVISVRVIRGCWLLYEKPGFQGRIIALEEGPMDHLVNMWAEEGTPTTPDAMGQPVPTSPMVIGSIRLAVRDYSIPHIDLYPEVNGMGRMTSYYEETVEIGSYSMPQTTGSIKVHSGVWLVYTDPGFGGFVGVLEVGEYPCPEAWGFPQPFIGSLRPLCMGAIKVEHPHERKALVFEKPNFDGECIEVEGDVYNLQEELEEEKTGKPEEKKKTLSAVGSIKILGGFWVGYLEGDFEGQQYILEEGEYPHCSDWGGSEDGLLSLRPVCTDYLSPHVKLFMDRHFDARGLNVDLLGPVPNMQDVAHGCKTQSANVMGGVWVCFEQPGFSGELYVLERGLYAGPEDWGAQNPKISSIQPVFHDPLMGTTKFKMQLFSEADFQGRLVSLEDSTAALDEDFTPRSCRVLAGSWMLYEGAQFTENMYVLEEGEYPNAEAMGFLSSDCTVRSIQTTGHEFSLPSIVLFSKVGCRGRRVVLSHEAVNLQQAGLDTRTRSLVVEGGMWVLYEGSNFRGRQLLLQPSEVLDLWKSRGMQQIGSLRPLVQKQMYFRLRNRETGSVLSLTGTLDDIKLMRVQAVEETGGLEQVWLYRGGQMSCKLVEDCFLETSGSIVMEGSRLCVTPVRGNGNHLWNISPDGLVHCVLKPQLVLEVKGGHQYDKNLVVLNICEERELNQRWTLDIL</sequence>
<feature type="compositionally biased region" description="Basic and acidic residues" evidence="3">
    <location>
        <begin position="1522"/>
        <end position="1550"/>
    </location>
</feature>
<dbReference type="PROSITE" id="PS50915">
    <property type="entry name" value="CRYSTALLIN_BETA_GAMMA"/>
    <property type="match status" value="8"/>
</dbReference>
<feature type="compositionally biased region" description="Polar residues" evidence="3">
    <location>
        <begin position="2385"/>
        <end position="2397"/>
    </location>
</feature>
<feature type="compositionally biased region" description="Basic and acidic residues" evidence="3">
    <location>
        <begin position="2110"/>
        <end position="2142"/>
    </location>
</feature>
<dbReference type="Proteomes" id="UP000515161">
    <property type="component" value="Unplaced"/>
</dbReference>
<feature type="compositionally biased region" description="Polar residues" evidence="3">
    <location>
        <begin position="506"/>
        <end position="517"/>
    </location>
</feature>
<feature type="compositionally biased region" description="Basic and acidic residues" evidence="3">
    <location>
        <begin position="2361"/>
        <end position="2384"/>
    </location>
</feature>
<feature type="region of interest" description="Disordered" evidence="3">
    <location>
        <begin position="1081"/>
        <end position="1111"/>
    </location>
</feature>
<feature type="region of interest" description="Disordered" evidence="3">
    <location>
        <begin position="357"/>
        <end position="418"/>
    </location>
</feature>
<feature type="compositionally biased region" description="Basic and acidic residues" evidence="3">
    <location>
        <begin position="1081"/>
        <end position="1101"/>
    </location>
</feature>
<feature type="domain" description="Beta/gamma crystallin 'Greek key'" evidence="4">
    <location>
        <begin position="3474"/>
        <end position="3527"/>
    </location>
</feature>
<feature type="compositionally biased region" description="Low complexity" evidence="3">
    <location>
        <begin position="1000"/>
        <end position="1009"/>
    </location>
</feature>
<feature type="compositionally biased region" description="Polar residues" evidence="3">
    <location>
        <begin position="364"/>
        <end position="377"/>
    </location>
</feature>
<feature type="compositionally biased region" description="Basic and acidic residues" evidence="3">
    <location>
        <begin position="1790"/>
        <end position="1822"/>
    </location>
</feature>
<feature type="compositionally biased region" description="Low complexity" evidence="3">
    <location>
        <begin position="688"/>
        <end position="699"/>
    </location>
</feature>
<feature type="compositionally biased region" description="Basic and acidic residues" evidence="3">
    <location>
        <begin position="1749"/>
        <end position="1759"/>
    </location>
</feature>
<feature type="compositionally biased region" description="Polar residues" evidence="3">
    <location>
        <begin position="2413"/>
        <end position="2428"/>
    </location>
</feature>
<feature type="compositionally biased region" description="Polar residues" evidence="3">
    <location>
        <begin position="616"/>
        <end position="626"/>
    </location>
</feature>
<feature type="compositionally biased region" description="Low complexity" evidence="3">
    <location>
        <begin position="3067"/>
        <end position="3082"/>
    </location>
</feature>
<feature type="compositionally biased region" description="Basic and acidic residues" evidence="3">
    <location>
        <begin position="2580"/>
        <end position="2609"/>
    </location>
</feature>
<feature type="compositionally biased region" description="Basic and acidic residues" evidence="3">
    <location>
        <begin position="1380"/>
        <end position="1406"/>
    </location>
</feature>
<organism evidence="5 6">
    <name type="scientific">Gymnodraco acuticeps</name>
    <name type="common">Antarctic dragonfish</name>
    <dbReference type="NCBI Taxonomy" id="8218"/>
    <lineage>
        <taxon>Eukaryota</taxon>
        <taxon>Metazoa</taxon>
        <taxon>Chordata</taxon>
        <taxon>Craniata</taxon>
        <taxon>Vertebrata</taxon>
        <taxon>Euteleostomi</taxon>
        <taxon>Actinopterygii</taxon>
        <taxon>Neopterygii</taxon>
        <taxon>Teleostei</taxon>
        <taxon>Neoteleostei</taxon>
        <taxon>Acanthomorphata</taxon>
        <taxon>Eupercaria</taxon>
        <taxon>Perciformes</taxon>
        <taxon>Notothenioidei</taxon>
        <taxon>Bathydraconidae</taxon>
        <taxon>Gymnodraco</taxon>
    </lineage>
</organism>
<feature type="compositionally biased region" description="Basic and acidic residues" evidence="3">
    <location>
        <begin position="2038"/>
        <end position="2051"/>
    </location>
</feature>
<feature type="compositionally biased region" description="Polar residues" evidence="3">
    <location>
        <begin position="3040"/>
        <end position="3051"/>
    </location>
</feature>
<feature type="compositionally biased region" description="Basic and acidic residues" evidence="3">
    <location>
        <begin position="1211"/>
        <end position="1221"/>
    </location>
</feature>
<name>A0A6P8UP71_GYMAC</name>
<feature type="compositionally biased region" description="Polar residues" evidence="3">
    <location>
        <begin position="2313"/>
        <end position="2331"/>
    </location>
</feature>
<feature type="compositionally biased region" description="Basic and acidic residues" evidence="3">
    <location>
        <begin position="1340"/>
        <end position="1359"/>
    </location>
</feature>
<keyword evidence="2" id="KW-0677">Repeat</keyword>
<feature type="compositionally biased region" description="Low complexity" evidence="3">
    <location>
        <begin position="2539"/>
        <end position="2548"/>
    </location>
</feature>
<feature type="domain" description="Beta/gamma crystallin 'Greek key'" evidence="4">
    <location>
        <begin position="3420"/>
        <end position="3462"/>
    </location>
</feature>
<feature type="compositionally biased region" description="Polar residues" evidence="3">
    <location>
        <begin position="1851"/>
        <end position="1866"/>
    </location>
</feature>
<keyword evidence="5" id="KW-1185">Reference proteome</keyword>
<feature type="domain" description="Beta/gamma crystallin 'Greek key'" evidence="4">
    <location>
        <begin position="3528"/>
        <end position="3570"/>
    </location>
</feature>
<feature type="compositionally biased region" description="Basic and acidic residues" evidence="3">
    <location>
        <begin position="802"/>
        <end position="813"/>
    </location>
</feature>
<feature type="compositionally biased region" description="Basic and acidic residues" evidence="3">
    <location>
        <begin position="2226"/>
        <end position="2241"/>
    </location>
</feature>
<dbReference type="InParanoid" id="A0A6P8UP71"/>
<feature type="region of interest" description="Disordered" evidence="3">
    <location>
        <begin position="264"/>
        <end position="294"/>
    </location>
</feature>
<dbReference type="RefSeq" id="XP_034078231.1">
    <property type="nucleotide sequence ID" value="XM_034222340.1"/>
</dbReference>
<feature type="compositionally biased region" description="Basic and acidic residues" evidence="3">
    <location>
        <begin position="3185"/>
        <end position="3200"/>
    </location>
</feature>
<feature type="compositionally biased region" description="Basic and acidic residues" evidence="3">
    <location>
        <begin position="16"/>
        <end position="40"/>
    </location>
</feature>
<dbReference type="Pfam" id="PF00030">
    <property type="entry name" value="Crystall"/>
    <property type="match status" value="6"/>
</dbReference>
<feature type="compositionally biased region" description="Polar residues" evidence="3">
    <location>
        <begin position="1977"/>
        <end position="2000"/>
    </location>
</feature>
<evidence type="ECO:0000259" key="4">
    <source>
        <dbReference type="PROSITE" id="PS50915"/>
    </source>
</evidence>
<feature type="domain" description="Beta/gamma crystallin 'Greek key'" evidence="4">
    <location>
        <begin position="3800"/>
        <end position="3841"/>
    </location>
</feature>
<feature type="compositionally biased region" description="Basic and acidic residues" evidence="3">
    <location>
        <begin position="862"/>
        <end position="871"/>
    </location>
</feature>
<dbReference type="GO" id="GO:0005212">
    <property type="term" value="F:structural constituent of eye lens"/>
    <property type="evidence" value="ECO:0007669"/>
    <property type="project" value="TreeGrafter"/>
</dbReference>
<feature type="compositionally biased region" description="Basic and acidic residues" evidence="3">
    <location>
        <begin position="432"/>
        <end position="457"/>
    </location>
</feature>
<feature type="compositionally biased region" description="Basic and acidic residues" evidence="3">
    <location>
        <begin position="1869"/>
        <end position="1879"/>
    </location>
</feature>